<dbReference type="SMART" id="SM00858">
    <property type="entry name" value="SAF"/>
    <property type="match status" value="1"/>
</dbReference>
<dbReference type="RefSeq" id="WP_053437868.1">
    <property type="nucleotide sequence ID" value="NZ_LGUF01000010.1"/>
</dbReference>
<dbReference type="GO" id="GO:0016829">
    <property type="term" value="F:lyase activity"/>
    <property type="evidence" value="ECO:0007669"/>
    <property type="project" value="UniProtKB-KW"/>
</dbReference>
<organism evidence="3 4">
    <name type="scientific">Sporosarcina globispora</name>
    <name type="common">Bacillus globisporus</name>
    <dbReference type="NCBI Taxonomy" id="1459"/>
    <lineage>
        <taxon>Bacteria</taxon>
        <taxon>Bacillati</taxon>
        <taxon>Bacillota</taxon>
        <taxon>Bacilli</taxon>
        <taxon>Bacillales</taxon>
        <taxon>Caryophanaceae</taxon>
        <taxon>Sporosarcina</taxon>
    </lineage>
</organism>
<dbReference type="STRING" id="1459.AF332_27790"/>
<dbReference type="Gene3D" id="2.30.130.110">
    <property type="match status" value="1"/>
</dbReference>
<comment type="caution">
    <text evidence="3">The sequence shown here is derived from an EMBL/GenBank/DDBJ whole genome shotgun (WGS) entry which is preliminary data.</text>
</comment>
<evidence type="ECO:0000259" key="2">
    <source>
        <dbReference type="SMART" id="SM00858"/>
    </source>
</evidence>
<feature type="domain" description="SAF" evidence="2">
    <location>
        <begin position="11"/>
        <end position="87"/>
    </location>
</feature>
<name>A0A0M0G170_SPOGL</name>
<dbReference type="GO" id="GO:0019698">
    <property type="term" value="P:D-galacturonate catabolic process"/>
    <property type="evidence" value="ECO:0007669"/>
    <property type="project" value="TreeGrafter"/>
</dbReference>
<protein>
    <recommendedName>
        <fullName evidence="2">SAF domain-containing protein</fullName>
    </recommendedName>
</protein>
<dbReference type="InterPro" id="IPR013974">
    <property type="entry name" value="SAF"/>
</dbReference>
<dbReference type="EMBL" id="LGUF01000010">
    <property type="protein sequence ID" value="KON83550.1"/>
    <property type="molecule type" value="Genomic_DNA"/>
</dbReference>
<sequence>MRKAICLDEKDNVVTAVSIIKSGEQILYSHNQLNNITLTVKDEVPLGFKIAVTDIRENAPVIKYGEVIGKTTKEISKGSIVHTHNLKSIRGSKNTFVEGGC</sequence>
<evidence type="ECO:0000256" key="1">
    <source>
        <dbReference type="ARBA" id="ARBA00023239"/>
    </source>
</evidence>
<dbReference type="PANTHER" id="PTHR30536">
    <property type="entry name" value="ALTRONATE/GALACTARATE DEHYDRATASE"/>
    <property type="match status" value="1"/>
</dbReference>
<gene>
    <name evidence="3" type="ORF">AF332_27790</name>
</gene>
<evidence type="ECO:0000313" key="3">
    <source>
        <dbReference type="EMBL" id="KON83550.1"/>
    </source>
</evidence>
<proteinExistence type="predicted"/>
<dbReference type="InterPro" id="IPR044144">
    <property type="entry name" value="SAF_UxaA/GarD"/>
</dbReference>
<dbReference type="CDD" id="cd11613">
    <property type="entry name" value="SAF_AH_GD"/>
    <property type="match status" value="1"/>
</dbReference>
<keyword evidence="4" id="KW-1185">Reference proteome</keyword>
<dbReference type="AlphaFoldDB" id="A0A0M0G170"/>
<keyword evidence="1" id="KW-0456">Lyase</keyword>
<dbReference type="PANTHER" id="PTHR30536:SF5">
    <property type="entry name" value="ALTRONATE DEHYDRATASE"/>
    <property type="match status" value="1"/>
</dbReference>
<accession>A0A0M0G170</accession>
<reference evidence="4" key="1">
    <citation type="submission" date="2015-07" db="EMBL/GenBank/DDBJ databases">
        <title>Fjat-10036 dsm4.</title>
        <authorList>
            <person name="Liu B."/>
            <person name="Wang J."/>
            <person name="Zhu Y."/>
            <person name="Liu G."/>
            <person name="Chen Q."/>
            <person name="Chen Z."/>
            <person name="Lan J."/>
            <person name="Che J."/>
            <person name="Ge C."/>
            <person name="Shi H."/>
            <person name="Pan Z."/>
            <person name="Liu X."/>
        </authorList>
    </citation>
    <scope>NUCLEOTIDE SEQUENCE [LARGE SCALE GENOMIC DNA]</scope>
    <source>
        <strain evidence="4">DSM 4</strain>
    </source>
</reference>
<dbReference type="Pfam" id="PF08666">
    <property type="entry name" value="SAF"/>
    <property type="match status" value="1"/>
</dbReference>
<dbReference type="InterPro" id="IPR052172">
    <property type="entry name" value="UxaA_altronate/galactarate_dh"/>
</dbReference>
<dbReference type="Proteomes" id="UP000037109">
    <property type="component" value="Unassembled WGS sequence"/>
</dbReference>
<evidence type="ECO:0000313" key="4">
    <source>
        <dbReference type="Proteomes" id="UP000037109"/>
    </source>
</evidence>
<dbReference type="OrthoDB" id="9804574at2"/>
<dbReference type="PATRIC" id="fig|1459.3.peg.6127"/>